<proteinExistence type="predicted"/>
<dbReference type="EMBL" id="LJYG01000062">
    <property type="protein sequence ID" value="KRQ12707.1"/>
    <property type="molecule type" value="Genomic_DNA"/>
</dbReference>
<organism evidence="1 2">
    <name type="scientific">Bradyrhizobium manausense</name>
    <dbReference type="NCBI Taxonomy" id="989370"/>
    <lineage>
        <taxon>Bacteria</taxon>
        <taxon>Pseudomonadati</taxon>
        <taxon>Pseudomonadota</taxon>
        <taxon>Alphaproteobacteria</taxon>
        <taxon>Hyphomicrobiales</taxon>
        <taxon>Nitrobacteraceae</taxon>
        <taxon>Bradyrhizobium</taxon>
    </lineage>
</organism>
<dbReference type="Proteomes" id="UP000051936">
    <property type="component" value="Unassembled WGS sequence"/>
</dbReference>
<comment type="caution">
    <text evidence="1">The sequence shown here is derived from an EMBL/GenBank/DDBJ whole genome shotgun (WGS) entry which is preliminary data.</text>
</comment>
<protein>
    <submittedName>
        <fullName evidence="1">Uncharacterized protein</fullName>
    </submittedName>
</protein>
<keyword evidence="2" id="KW-1185">Reference proteome</keyword>
<sequence length="175" mass="19102">MYFTLIKPEVATASMQSNLSLLEALAGVARTQFTTLLDQLADLQSQSVAASAIERDGHGGLIGARRDMIAIIKVMQRMADELLQESKQSWESVGYTSGNVHKIAFGRRRLLGGRTPNDLHAAAVEEKLRRTPRLMISLLEVATILEEAFADLRPVKKERIGGNSEGCSVDVAPVQ</sequence>
<evidence type="ECO:0000313" key="2">
    <source>
        <dbReference type="Proteomes" id="UP000051936"/>
    </source>
</evidence>
<gene>
    <name evidence="1" type="ORF">AOQ71_16360</name>
</gene>
<accession>A0A0R3DSI4</accession>
<evidence type="ECO:0000313" key="1">
    <source>
        <dbReference type="EMBL" id="KRQ12707.1"/>
    </source>
</evidence>
<name>A0A0R3DSI4_9BRAD</name>
<dbReference type="AlphaFoldDB" id="A0A0R3DSI4"/>
<reference evidence="1 2" key="1">
    <citation type="submission" date="2015-09" db="EMBL/GenBank/DDBJ databases">
        <title>Draft Genome Sequence of Bradyrhizobium manausense Strain BR 3351T, a Novel Symbiotic Nitrogen-Fixing Alphaproteobacterium Isolated from Brazilian Amazon Rain Forest.</title>
        <authorList>
            <person name="De Araujo J.L."/>
            <person name="Zilli J.E."/>
        </authorList>
    </citation>
    <scope>NUCLEOTIDE SEQUENCE [LARGE SCALE GENOMIC DNA]</scope>
    <source>
        <strain evidence="1 2">BR3351</strain>
    </source>
</reference>